<protein>
    <submittedName>
        <fullName evidence="2">Uncharacterized protein</fullName>
    </submittedName>
</protein>
<gene>
    <name evidence="2" type="ORF">ASPSYDRAFT_46389</name>
</gene>
<dbReference type="EMBL" id="KV878587">
    <property type="protein sequence ID" value="OJJ58368.1"/>
    <property type="molecule type" value="Genomic_DNA"/>
</dbReference>
<evidence type="ECO:0000313" key="3">
    <source>
        <dbReference type="Proteomes" id="UP000184356"/>
    </source>
</evidence>
<dbReference type="OrthoDB" id="4487429at2759"/>
<dbReference type="VEuPathDB" id="FungiDB:ASPSYDRAFT_46389"/>
<feature type="region of interest" description="Disordered" evidence="1">
    <location>
        <begin position="1"/>
        <end position="32"/>
    </location>
</feature>
<feature type="compositionally biased region" description="Low complexity" evidence="1">
    <location>
        <begin position="10"/>
        <end position="23"/>
    </location>
</feature>
<dbReference type="GeneID" id="63763286"/>
<dbReference type="Proteomes" id="UP000184356">
    <property type="component" value="Unassembled WGS sequence"/>
</dbReference>
<organism evidence="2 3">
    <name type="scientific">Aspergillus sydowii CBS 593.65</name>
    <dbReference type="NCBI Taxonomy" id="1036612"/>
    <lineage>
        <taxon>Eukaryota</taxon>
        <taxon>Fungi</taxon>
        <taxon>Dikarya</taxon>
        <taxon>Ascomycota</taxon>
        <taxon>Pezizomycotina</taxon>
        <taxon>Eurotiomycetes</taxon>
        <taxon>Eurotiomycetidae</taxon>
        <taxon>Eurotiales</taxon>
        <taxon>Aspergillaceae</taxon>
        <taxon>Aspergillus</taxon>
        <taxon>Aspergillus subgen. Nidulantes</taxon>
    </lineage>
</organism>
<evidence type="ECO:0000313" key="2">
    <source>
        <dbReference type="EMBL" id="OJJ58368.1"/>
    </source>
</evidence>
<dbReference type="RefSeq" id="XP_040702174.1">
    <property type="nucleotide sequence ID" value="XM_040847213.1"/>
</dbReference>
<evidence type="ECO:0000256" key="1">
    <source>
        <dbReference type="SAM" id="MobiDB-lite"/>
    </source>
</evidence>
<proteinExistence type="predicted"/>
<dbReference type="AlphaFoldDB" id="A0A1L9TG16"/>
<sequence length="128" mass="14056">MEGHDKTPDTADTTSDTPATTSKELSAMTKDELNDFANKLPPITRSTIPTLMGWPASGGVWILNPTQAQLDQVNQLPIMTDMEEYCRALEQIGATFYNDPKQCKEVQAIIADGVDLELKQASPESQDQ</sequence>
<keyword evidence="3" id="KW-1185">Reference proteome</keyword>
<name>A0A1L9TG16_9EURO</name>
<reference evidence="3" key="1">
    <citation type="journal article" date="2017" name="Genome Biol.">
        <title>Comparative genomics reveals high biological diversity and specific adaptations in the industrially and medically important fungal genus Aspergillus.</title>
        <authorList>
            <person name="de Vries R.P."/>
            <person name="Riley R."/>
            <person name="Wiebenga A."/>
            <person name="Aguilar-Osorio G."/>
            <person name="Amillis S."/>
            <person name="Uchima C.A."/>
            <person name="Anderluh G."/>
            <person name="Asadollahi M."/>
            <person name="Askin M."/>
            <person name="Barry K."/>
            <person name="Battaglia E."/>
            <person name="Bayram O."/>
            <person name="Benocci T."/>
            <person name="Braus-Stromeyer S.A."/>
            <person name="Caldana C."/>
            <person name="Canovas D."/>
            <person name="Cerqueira G.C."/>
            <person name="Chen F."/>
            <person name="Chen W."/>
            <person name="Choi C."/>
            <person name="Clum A."/>
            <person name="Dos Santos R.A."/>
            <person name="Damasio A.R."/>
            <person name="Diallinas G."/>
            <person name="Emri T."/>
            <person name="Fekete E."/>
            <person name="Flipphi M."/>
            <person name="Freyberg S."/>
            <person name="Gallo A."/>
            <person name="Gournas C."/>
            <person name="Habgood R."/>
            <person name="Hainaut M."/>
            <person name="Harispe M.L."/>
            <person name="Henrissat B."/>
            <person name="Hilden K.S."/>
            <person name="Hope R."/>
            <person name="Hossain A."/>
            <person name="Karabika E."/>
            <person name="Karaffa L."/>
            <person name="Karanyi Z."/>
            <person name="Krasevec N."/>
            <person name="Kuo A."/>
            <person name="Kusch H."/>
            <person name="LaButti K."/>
            <person name="Lagendijk E.L."/>
            <person name="Lapidus A."/>
            <person name="Levasseur A."/>
            <person name="Lindquist E."/>
            <person name="Lipzen A."/>
            <person name="Logrieco A.F."/>
            <person name="MacCabe A."/>
            <person name="Maekelae M.R."/>
            <person name="Malavazi I."/>
            <person name="Melin P."/>
            <person name="Meyer V."/>
            <person name="Mielnichuk N."/>
            <person name="Miskei M."/>
            <person name="Molnar A.P."/>
            <person name="Mule G."/>
            <person name="Ngan C.Y."/>
            <person name="Orejas M."/>
            <person name="Orosz E."/>
            <person name="Ouedraogo J.P."/>
            <person name="Overkamp K.M."/>
            <person name="Park H.-S."/>
            <person name="Perrone G."/>
            <person name="Piumi F."/>
            <person name="Punt P.J."/>
            <person name="Ram A.F."/>
            <person name="Ramon A."/>
            <person name="Rauscher S."/>
            <person name="Record E."/>
            <person name="Riano-Pachon D.M."/>
            <person name="Robert V."/>
            <person name="Roehrig J."/>
            <person name="Ruller R."/>
            <person name="Salamov A."/>
            <person name="Salih N.S."/>
            <person name="Samson R.A."/>
            <person name="Sandor E."/>
            <person name="Sanguinetti M."/>
            <person name="Schuetze T."/>
            <person name="Sepcic K."/>
            <person name="Shelest E."/>
            <person name="Sherlock G."/>
            <person name="Sophianopoulou V."/>
            <person name="Squina F.M."/>
            <person name="Sun H."/>
            <person name="Susca A."/>
            <person name="Todd R.B."/>
            <person name="Tsang A."/>
            <person name="Unkles S.E."/>
            <person name="van de Wiele N."/>
            <person name="van Rossen-Uffink D."/>
            <person name="Oliveira J.V."/>
            <person name="Vesth T.C."/>
            <person name="Visser J."/>
            <person name="Yu J.-H."/>
            <person name="Zhou M."/>
            <person name="Andersen M.R."/>
            <person name="Archer D.B."/>
            <person name="Baker S.E."/>
            <person name="Benoit I."/>
            <person name="Brakhage A.A."/>
            <person name="Braus G.H."/>
            <person name="Fischer R."/>
            <person name="Frisvad J.C."/>
            <person name="Goldman G.H."/>
            <person name="Houbraken J."/>
            <person name="Oakley B."/>
            <person name="Pocsi I."/>
            <person name="Scazzocchio C."/>
            <person name="Seiboth B."/>
            <person name="vanKuyk P.A."/>
            <person name="Wortman J."/>
            <person name="Dyer P.S."/>
            <person name="Grigoriev I.V."/>
        </authorList>
    </citation>
    <scope>NUCLEOTIDE SEQUENCE [LARGE SCALE GENOMIC DNA]</scope>
    <source>
        <strain evidence="3">CBS 593.65</strain>
    </source>
</reference>
<accession>A0A1L9TG16</accession>